<evidence type="ECO:0000256" key="3">
    <source>
        <dbReference type="ARBA" id="ARBA00022630"/>
    </source>
</evidence>
<dbReference type="OrthoDB" id="5510711at2"/>
<gene>
    <name evidence="10" type="ORF">SAMN02745194_03586</name>
</gene>
<dbReference type="GO" id="GO:0005886">
    <property type="term" value="C:plasma membrane"/>
    <property type="evidence" value="ECO:0007669"/>
    <property type="project" value="TreeGrafter"/>
</dbReference>
<evidence type="ECO:0000256" key="6">
    <source>
        <dbReference type="RuleBase" id="RU362125"/>
    </source>
</evidence>
<comment type="similarity">
    <text evidence="2 6">Belongs to the acyl-CoA dehydrogenase family.</text>
</comment>
<keyword evidence="3 6" id="KW-0285">Flavoprotein</keyword>
<evidence type="ECO:0000256" key="4">
    <source>
        <dbReference type="ARBA" id="ARBA00022827"/>
    </source>
</evidence>
<comment type="cofactor">
    <cofactor evidence="1 6">
        <name>FAD</name>
        <dbReference type="ChEBI" id="CHEBI:57692"/>
    </cofactor>
</comment>
<organism evidence="10 11">
    <name type="scientific">Muricoccus roseus</name>
    <dbReference type="NCBI Taxonomy" id="198092"/>
    <lineage>
        <taxon>Bacteria</taxon>
        <taxon>Pseudomonadati</taxon>
        <taxon>Pseudomonadota</taxon>
        <taxon>Alphaproteobacteria</taxon>
        <taxon>Acetobacterales</taxon>
        <taxon>Roseomonadaceae</taxon>
        <taxon>Muricoccus</taxon>
    </lineage>
</organism>
<keyword evidence="11" id="KW-1185">Reference proteome</keyword>
<dbReference type="Gene3D" id="2.40.110.10">
    <property type="entry name" value="Butyryl-CoA Dehydrogenase, subunit A, domain 2"/>
    <property type="match status" value="1"/>
</dbReference>
<dbReference type="PANTHER" id="PTHR43292:SF3">
    <property type="entry name" value="ACYL-COA DEHYDROGENASE FADE29"/>
    <property type="match status" value="1"/>
</dbReference>
<dbReference type="InterPro" id="IPR009100">
    <property type="entry name" value="AcylCoA_DH/oxidase_NM_dom_sf"/>
</dbReference>
<dbReference type="Pfam" id="PF00441">
    <property type="entry name" value="Acyl-CoA_dh_1"/>
    <property type="match status" value="1"/>
</dbReference>
<dbReference type="FunFam" id="2.40.110.10:FF:000002">
    <property type="entry name" value="Acyl-CoA dehydrogenase fadE12"/>
    <property type="match status" value="1"/>
</dbReference>
<dbReference type="InterPro" id="IPR009075">
    <property type="entry name" value="AcylCo_DH/oxidase_C"/>
</dbReference>
<protein>
    <submittedName>
        <fullName evidence="10">Acyl-CoA dehydrogenase</fullName>
    </submittedName>
</protein>
<proteinExistence type="inferred from homology"/>
<reference evidence="10 11" key="1">
    <citation type="submission" date="2016-11" db="EMBL/GenBank/DDBJ databases">
        <authorList>
            <person name="Jaros S."/>
            <person name="Januszkiewicz K."/>
            <person name="Wedrychowicz H."/>
        </authorList>
    </citation>
    <scope>NUCLEOTIDE SEQUENCE [LARGE SCALE GENOMIC DNA]</scope>
    <source>
        <strain evidence="10 11">DSM 14916</strain>
    </source>
</reference>
<dbReference type="GO" id="GO:0016627">
    <property type="term" value="F:oxidoreductase activity, acting on the CH-CH group of donors"/>
    <property type="evidence" value="ECO:0007669"/>
    <property type="project" value="InterPro"/>
</dbReference>
<evidence type="ECO:0000259" key="8">
    <source>
        <dbReference type="Pfam" id="PF02770"/>
    </source>
</evidence>
<evidence type="ECO:0000256" key="5">
    <source>
        <dbReference type="ARBA" id="ARBA00023002"/>
    </source>
</evidence>
<dbReference type="GO" id="GO:0050660">
    <property type="term" value="F:flavin adenine dinucleotide binding"/>
    <property type="evidence" value="ECO:0007669"/>
    <property type="project" value="InterPro"/>
</dbReference>
<dbReference type="InterPro" id="IPR052161">
    <property type="entry name" value="Mycobact_Acyl-CoA_DH"/>
</dbReference>
<dbReference type="SUPFAM" id="SSF47203">
    <property type="entry name" value="Acyl-CoA dehydrogenase C-terminal domain-like"/>
    <property type="match status" value="1"/>
</dbReference>
<name>A0A1M6MTS2_9PROT</name>
<evidence type="ECO:0000313" key="10">
    <source>
        <dbReference type="EMBL" id="SHJ86864.1"/>
    </source>
</evidence>
<feature type="domain" description="Acyl-CoA dehydrogenase/oxidase N-terminal" evidence="9">
    <location>
        <begin position="14"/>
        <end position="124"/>
    </location>
</feature>
<dbReference type="SUPFAM" id="SSF56645">
    <property type="entry name" value="Acyl-CoA dehydrogenase NM domain-like"/>
    <property type="match status" value="1"/>
</dbReference>
<dbReference type="PANTHER" id="PTHR43292">
    <property type="entry name" value="ACYL-COA DEHYDROGENASE"/>
    <property type="match status" value="1"/>
</dbReference>
<evidence type="ECO:0000259" key="7">
    <source>
        <dbReference type="Pfam" id="PF00441"/>
    </source>
</evidence>
<dbReference type="InterPro" id="IPR006091">
    <property type="entry name" value="Acyl-CoA_Oxase/DH_mid-dom"/>
</dbReference>
<dbReference type="InterPro" id="IPR036250">
    <property type="entry name" value="AcylCo_DH-like_C"/>
</dbReference>
<evidence type="ECO:0000256" key="1">
    <source>
        <dbReference type="ARBA" id="ARBA00001974"/>
    </source>
</evidence>
<dbReference type="Pfam" id="PF02770">
    <property type="entry name" value="Acyl-CoA_dh_M"/>
    <property type="match status" value="1"/>
</dbReference>
<accession>A0A1M6MTS2</accession>
<dbReference type="Gene3D" id="1.10.540.10">
    <property type="entry name" value="Acyl-CoA dehydrogenase/oxidase, N-terminal domain"/>
    <property type="match status" value="1"/>
</dbReference>
<dbReference type="InterPro" id="IPR037069">
    <property type="entry name" value="AcylCoA_DH/ox_N_sf"/>
</dbReference>
<evidence type="ECO:0000256" key="2">
    <source>
        <dbReference type="ARBA" id="ARBA00009347"/>
    </source>
</evidence>
<sequence length="387" mass="43162">MVDELSLDELVVLDEEAFRLHVRGWIEANYPLSVRYSTRRLHWHENKPWYMALSRKGWLAPGWPREYGGMGLDAARQLIMIEEMERFGAARVNDMGLIMLGPMLIRYASEEQKRRFLPRILSGEDIWCQGYSEPNAGSDLAALRLDAADGGDHWVLNGQKTWITLANDANWIFVLARTSKTGKKQEGISFLLLPMGSPGVSVRPIINLDLHDEFCEVFFDQVRVPKDMVVGEVDKGWSYAKALLGFERIAIGSPKLSSNGLARLRQLAVAVGKEEDPAFLDGYARFSMELADLKALYEAYVERLKRGEPIGPDVSILKIVQTELFQRITDAMLEIAGGHAGLLEPMPGEGGLHPAGSFLLARPSTIFGGSSEILRNILARNVLELPA</sequence>
<dbReference type="InterPro" id="IPR013786">
    <property type="entry name" value="AcylCoA_DH/ox_N"/>
</dbReference>
<evidence type="ECO:0000313" key="11">
    <source>
        <dbReference type="Proteomes" id="UP000184387"/>
    </source>
</evidence>
<dbReference type="Proteomes" id="UP000184387">
    <property type="component" value="Unassembled WGS sequence"/>
</dbReference>
<dbReference type="AlphaFoldDB" id="A0A1M6MTS2"/>
<dbReference type="InterPro" id="IPR046373">
    <property type="entry name" value="Acyl-CoA_Oxase/DH_mid-dom_sf"/>
</dbReference>
<dbReference type="Gene3D" id="1.20.140.10">
    <property type="entry name" value="Butyryl-CoA Dehydrogenase, subunit A, domain 3"/>
    <property type="match status" value="1"/>
</dbReference>
<feature type="domain" description="Acyl-CoA oxidase/dehydrogenase middle" evidence="8">
    <location>
        <begin position="128"/>
        <end position="222"/>
    </location>
</feature>
<feature type="domain" description="Acyl-CoA dehydrogenase/oxidase C-terminal" evidence="7">
    <location>
        <begin position="234"/>
        <end position="383"/>
    </location>
</feature>
<dbReference type="RefSeq" id="WP_073137223.1">
    <property type="nucleotide sequence ID" value="NZ_FQZF01000023.1"/>
</dbReference>
<dbReference type="STRING" id="198092.SAMN02745194_03586"/>
<dbReference type="Pfam" id="PF02771">
    <property type="entry name" value="Acyl-CoA_dh_N"/>
    <property type="match status" value="1"/>
</dbReference>
<keyword evidence="4 6" id="KW-0274">FAD</keyword>
<dbReference type="EMBL" id="FQZF01000023">
    <property type="protein sequence ID" value="SHJ86864.1"/>
    <property type="molecule type" value="Genomic_DNA"/>
</dbReference>
<keyword evidence="5 6" id="KW-0560">Oxidoreductase</keyword>
<evidence type="ECO:0000259" key="9">
    <source>
        <dbReference type="Pfam" id="PF02771"/>
    </source>
</evidence>